<dbReference type="InterPro" id="IPR022479">
    <property type="entry name" value="PqqD_bac"/>
</dbReference>
<dbReference type="Pfam" id="PF05402">
    <property type="entry name" value="PqqD"/>
    <property type="match status" value="1"/>
</dbReference>
<proteinExistence type="predicted"/>
<evidence type="ECO:0000256" key="2">
    <source>
        <dbReference type="ARBA" id="ARBA00011741"/>
    </source>
</evidence>
<name>A0ABV7Z790_9DEIO</name>
<sequence>MSLHLYRGARLRYDRTREQHVLLRAEEVTELNATAFEILSLCDGRSDAAVVAELLTRYPQADPAELAADVAEFLAEAQASQWIQRTEGTP</sequence>
<evidence type="ECO:0000256" key="3">
    <source>
        <dbReference type="ARBA" id="ARBA00022905"/>
    </source>
</evidence>
<dbReference type="EMBL" id="JBHRZG010000006">
    <property type="protein sequence ID" value="MFC3832530.1"/>
    <property type="molecule type" value="Genomic_DNA"/>
</dbReference>
<protein>
    <submittedName>
        <fullName evidence="4">Pyrroloquinoline quinone biosynthesis peptide chaperone PqqD</fullName>
    </submittedName>
</protein>
<comment type="caution">
    <text evidence="4">The sequence shown here is derived from an EMBL/GenBank/DDBJ whole genome shotgun (WGS) entry which is preliminary data.</text>
</comment>
<gene>
    <name evidence="4" type="primary">pqqD</name>
    <name evidence="4" type="ORF">ACFOSB_06625</name>
</gene>
<evidence type="ECO:0000313" key="4">
    <source>
        <dbReference type="EMBL" id="MFC3832530.1"/>
    </source>
</evidence>
<accession>A0ABV7Z790</accession>
<keyword evidence="5" id="KW-1185">Reference proteome</keyword>
<dbReference type="RefSeq" id="WP_322474097.1">
    <property type="nucleotide sequence ID" value="NZ_JBHRZG010000006.1"/>
</dbReference>
<comment type="pathway">
    <text evidence="1">Cofactor biosynthesis; pyrroloquinoline quinone biosynthesis.</text>
</comment>
<evidence type="ECO:0000313" key="5">
    <source>
        <dbReference type="Proteomes" id="UP001595803"/>
    </source>
</evidence>
<dbReference type="NCBIfam" id="TIGR03859">
    <property type="entry name" value="PQQ_PqqD"/>
    <property type="match status" value="1"/>
</dbReference>
<dbReference type="InterPro" id="IPR041881">
    <property type="entry name" value="PqqD_sf"/>
</dbReference>
<dbReference type="InterPro" id="IPR008792">
    <property type="entry name" value="PQQD"/>
</dbReference>
<reference evidence="5" key="1">
    <citation type="journal article" date="2019" name="Int. J. Syst. Evol. Microbiol.">
        <title>The Global Catalogue of Microorganisms (GCM) 10K type strain sequencing project: providing services to taxonomists for standard genome sequencing and annotation.</title>
        <authorList>
            <consortium name="The Broad Institute Genomics Platform"/>
            <consortium name="The Broad Institute Genome Sequencing Center for Infectious Disease"/>
            <person name="Wu L."/>
            <person name="Ma J."/>
        </authorList>
    </citation>
    <scope>NUCLEOTIDE SEQUENCE [LARGE SCALE GENOMIC DNA]</scope>
    <source>
        <strain evidence="5">CCTCC AB 2017081</strain>
    </source>
</reference>
<keyword evidence="3" id="KW-0884">PQQ biosynthesis</keyword>
<dbReference type="Proteomes" id="UP001595803">
    <property type="component" value="Unassembled WGS sequence"/>
</dbReference>
<dbReference type="Gene3D" id="1.10.10.1150">
    <property type="entry name" value="Coenzyme PQQ synthesis protein D (PqqD)"/>
    <property type="match status" value="1"/>
</dbReference>
<evidence type="ECO:0000256" key="1">
    <source>
        <dbReference type="ARBA" id="ARBA00004886"/>
    </source>
</evidence>
<comment type="subunit">
    <text evidence="2">Monomer. Interacts with PqqE.</text>
</comment>
<organism evidence="4 5">
    <name type="scientific">Deinococcus rufus</name>
    <dbReference type="NCBI Taxonomy" id="2136097"/>
    <lineage>
        <taxon>Bacteria</taxon>
        <taxon>Thermotogati</taxon>
        <taxon>Deinococcota</taxon>
        <taxon>Deinococci</taxon>
        <taxon>Deinococcales</taxon>
        <taxon>Deinococcaceae</taxon>
        <taxon>Deinococcus</taxon>
    </lineage>
</organism>